<dbReference type="PIRSF" id="PIRSF018579">
    <property type="entry name" value="Sbp"/>
    <property type="match status" value="1"/>
</dbReference>
<keyword evidence="6" id="KW-1185">Reference proteome</keyword>
<keyword evidence="2" id="KW-1133">Transmembrane helix</keyword>
<dbReference type="OrthoDB" id="9812056at2"/>
<dbReference type="Proteomes" id="UP000321773">
    <property type="component" value="Unassembled WGS sequence"/>
</dbReference>
<keyword evidence="1 2" id="KW-0812">Transmembrane</keyword>
<evidence type="ECO:0000313" key="4">
    <source>
        <dbReference type="EMBL" id="SFS49507.1"/>
    </source>
</evidence>
<feature type="transmembrane region" description="Helical" evidence="2">
    <location>
        <begin position="56"/>
        <end position="75"/>
    </location>
</feature>
<comment type="similarity">
    <text evidence="1">Belongs to the sbp family.</text>
</comment>
<evidence type="ECO:0000313" key="6">
    <source>
        <dbReference type="Proteomes" id="UP000321773"/>
    </source>
</evidence>
<organism evidence="4 5">
    <name type="scientific">Halolactibacillus miurensis</name>
    <dbReference type="NCBI Taxonomy" id="306541"/>
    <lineage>
        <taxon>Bacteria</taxon>
        <taxon>Bacillati</taxon>
        <taxon>Bacillota</taxon>
        <taxon>Bacilli</taxon>
        <taxon>Bacillales</taxon>
        <taxon>Bacillaceae</taxon>
        <taxon>Halolactibacillus</taxon>
    </lineage>
</organism>
<name>A0A1I6QAL1_9BACI</name>
<keyword evidence="1 2" id="KW-0472">Membrane</keyword>
<keyword evidence="1" id="KW-1003">Cell membrane</keyword>
<dbReference type="InterPro" id="IPR009709">
    <property type="entry name" value="DUF1290"/>
</dbReference>
<dbReference type="STRING" id="306541.SAMN05421668_1045"/>
<accession>A0A1I6QAL1</accession>
<evidence type="ECO:0000256" key="1">
    <source>
        <dbReference type="PIRNR" id="PIRNR018579"/>
    </source>
</evidence>
<sequence>MWLMVLFLGLGIGLGLLSDLTIPAVYSNYLSLAILAAFDTLLGGIRAHFEHVFNQYIFVTGFFFNITLAVLLTFIGEQLGVDLYLAAVFAFGWRLFQNIAIIRRRLFDKWQQQKVLKKQNQSSSTAE</sequence>
<dbReference type="RefSeq" id="WP_062319810.1">
    <property type="nucleotide sequence ID" value="NZ_BJWJ01000003.1"/>
</dbReference>
<evidence type="ECO:0000256" key="2">
    <source>
        <dbReference type="SAM" id="Phobius"/>
    </source>
</evidence>
<dbReference type="Proteomes" id="UP000199139">
    <property type="component" value="Unassembled WGS sequence"/>
</dbReference>
<feature type="transmembrane region" description="Helical" evidence="2">
    <location>
        <begin position="81"/>
        <end position="102"/>
    </location>
</feature>
<reference evidence="3 6" key="2">
    <citation type="submission" date="2019-07" db="EMBL/GenBank/DDBJ databases">
        <title>Whole genome shotgun sequence of Halolactibacillus miurensis NBRC 100873.</title>
        <authorList>
            <person name="Hosoyama A."/>
            <person name="Uohara A."/>
            <person name="Ohji S."/>
            <person name="Ichikawa N."/>
        </authorList>
    </citation>
    <scope>NUCLEOTIDE SEQUENCE [LARGE SCALE GENOMIC DNA]</scope>
    <source>
        <strain evidence="3 6">NBRC 100873</strain>
    </source>
</reference>
<comment type="subcellular location">
    <subcellularLocation>
        <location evidence="1">Cell membrane</location>
        <topology evidence="1">Multi-pass membrane protein</topology>
    </subcellularLocation>
</comment>
<dbReference type="Pfam" id="PF06947">
    <property type="entry name" value="DUF1290"/>
    <property type="match status" value="1"/>
</dbReference>
<evidence type="ECO:0000313" key="3">
    <source>
        <dbReference type="EMBL" id="GEM03513.1"/>
    </source>
</evidence>
<gene>
    <name evidence="3" type="primary">sbp</name>
    <name evidence="3" type="ORF">HMI01_05010</name>
    <name evidence="4" type="ORF">SAMN05421668_1045</name>
</gene>
<dbReference type="EMBL" id="FPAI01000004">
    <property type="protein sequence ID" value="SFS49507.1"/>
    <property type="molecule type" value="Genomic_DNA"/>
</dbReference>
<proteinExistence type="inferred from homology"/>
<dbReference type="AlphaFoldDB" id="A0A1I6QAL1"/>
<dbReference type="GO" id="GO:0005886">
    <property type="term" value="C:plasma membrane"/>
    <property type="evidence" value="ECO:0007669"/>
    <property type="project" value="UniProtKB-SubCell"/>
</dbReference>
<dbReference type="EMBL" id="BJWJ01000003">
    <property type="protein sequence ID" value="GEM03513.1"/>
    <property type="molecule type" value="Genomic_DNA"/>
</dbReference>
<feature type="transmembrane region" description="Helical" evidence="2">
    <location>
        <begin position="28"/>
        <end position="49"/>
    </location>
</feature>
<reference evidence="4 5" key="1">
    <citation type="submission" date="2016-10" db="EMBL/GenBank/DDBJ databases">
        <authorList>
            <person name="de Groot N.N."/>
        </authorList>
    </citation>
    <scope>NUCLEOTIDE SEQUENCE [LARGE SCALE GENOMIC DNA]</scope>
    <source>
        <strain evidence="4 5">DSM 17074</strain>
    </source>
</reference>
<protein>
    <submittedName>
        <fullName evidence="4">Small basic protein</fullName>
    </submittedName>
</protein>
<evidence type="ECO:0000313" key="5">
    <source>
        <dbReference type="Proteomes" id="UP000199139"/>
    </source>
</evidence>